<dbReference type="CDD" id="cd03809">
    <property type="entry name" value="GT4_MtfB-like"/>
    <property type="match status" value="1"/>
</dbReference>
<dbReference type="KEGG" id="tci:A7K98_13145"/>
<dbReference type="OrthoDB" id="6515232at2"/>
<dbReference type="SUPFAM" id="SSF53756">
    <property type="entry name" value="UDP-Glycosyltransferase/glycogen phosphorylase"/>
    <property type="match status" value="1"/>
</dbReference>
<keyword evidence="4" id="KW-0328">Glycosyltransferase</keyword>
<evidence type="ECO:0000313" key="4">
    <source>
        <dbReference type="EMBL" id="ARU94625.1"/>
    </source>
</evidence>
<dbReference type="Proteomes" id="UP000195814">
    <property type="component" value="Chromosome"/>
</dbReference>
<dbReference type="PANTHER" id="PTHR46401:SF2">
    <property type="entry name" value="GLYCOSYLTRANSFERASE WBBK-RELATED"/>
    <property type="match status" value="1"/>
</dbReference>
<dbReference type="FunFam" id="3.40.50.2000:FF:000119">
    <property type="entry name" value="Glycosyl transferase group 1"/>
    <property type="match status" value="1"/>
</dbReference>
<dbReference type="GO" id="GO:0016757">
    <property type="term" value="F:glycosyltransferase activity"/>
    <property type="evidence" value="ECO:0007669"/>
    <property type="project" value="UniProtKB-KW"/>
</dbReference>
<dbReference type="InterPro" id="IPR028098">
    <property type="entry name" value="Glyco_trans_4-like_N"/>
</dbReference>
<evidence type="ECO:0000259" key="3">
    <source>
        <dbReference type="Pfam" id="PF13439"/>
    </source>
</evidence>
<evidence type="ECO:0000256" key="1">
    <source>
        <dbReference type="ARBA" id="ARBA00022679"/>
    </source>
</evidence>
<dbReference type="InterPro" id="IPR001296">
    <property type="entry name" value="Glyco_trans_1"/>
</dbReference>
<dbReference type="GO" id="GO:0009103">
    <property type="term" value="P:lipopolysaccharide biosynthetic process"/>
    <property type="evidence" value="ECO:0007669"/>
    <property type="project" value="TreeGrafter"/>
</dbReference>
<dbReference type="Proteomes" id="UP000195729">
    <property type="component" value="Chromosome"/>
</dbReference>
<dbReference type="AlphaFoldDB" id="A0A1Y0LKQ1"/>
<dbReference type="EMBL" id="CP015581">
    <property type="protein sequence ID" value="ARU98662.1"/>
    <property type="molecule type" value="Genomic_DNA"/>
</dbReference>
<protein>
    <submittedName>
        <fullName evidence="4">Mannosyltransferase</fullName>
    </submittedName>
</protein>
<keyword evidence="1 4" id="KW-0808">Transferase</keyword>
<dbReference type="Pfam" id="PF00534">
    <property type="entry name" value="Glycos_transf_1"/>
    <property type="match status" value="1"/>
</dbReference>
<reference evidence="6 7" key="1">
    <citation type="submission" date="2016-05" db="EMBL/GenBank/DDBJ databases">
        <title>Complete genome sequence of two 2,5-diketo-D-glunonic acid producing strain Tatumella citrea.</title>
        <authorList>
            <person name="Duan C."/>
            <person name="Yang J."/>
            <person name="Yang S."/>
        </authorList>
    </citation>
    <scope>NUCLEOTIDE SEQUENCE [LARGE SCALE GENOMIC DNA]</scope>
    <source>
        <strain evidence="5 6">ATCC 39140</strain>
        <strain evidence="4 7">DSM 13699</strain>
    </source>
</reference>
<evidence type="ECO:0000313" key="5">
    <source>
        <dbReference type="EMBL" id="ARU98662.1"/>
    </source>
</evidence>
<evidence type="ECO:0000259" key="2">
    <source>
        <dbReference type="Pfam" id="PF00534"/>
    </source>
</evidence>
<sequence>MKIIFSTESIKYPLTGIGRYAWELATRLRRSPRIESIRYFHGTRFISDLPEISPRQDNKSSRHRPLVAWARSNPLAIEAYRYLHPRRQARALRNTEDDVYHGPNFYLPHNIGRSVATFHDISIFTCPEFHPKDRVRFMEKSLNDSLKSASLLLTVSDFSRDEIIKTCGYPGDRIIVTPLACNQDYYPRSEAECQPVLTKYQLRWRRYGLYIGTMEPRKNIKGILQAYERLPAELRKQYPMIFSGYRGWEDTDVWQLVDKGTREGWIHYLGYVPEQDLPFLYSAAATFIYPSFYEGFGLPVLEAMSCGTPVVTSSTTSLPEVVGNAALMADPQDVVMLSQLIQRSFMDTEWREEAISAGLARARTFSWQRCTEQTIDAYQLL</sequence>
<feature type="domain" description="Glycosyltransferase subfamily 4-like N-terminal" evidence="3">
    <location>
        <begin position="16"/>
        <end position="178"/>
    </location>
</feature>
<proteinExistence type="predicted"/>
<name>A0A1Y0LKQ1_TATCI</name>
<feature type="domain" description="Glycosyl transferase family 1" evidence="2">
    <location>
        <begin position="209"/>
        <end position="358"/>
    </location>
</feature>
<organism evidence="4 7">
    <name type="scientific">Tatumella citrea</name>
    <name type="common">Pantoea citrea</name>
    <dbReference type="NCBI Taxonomy" id="53336"/>
    <lineage>
        <taxon>Bacteria</taxon>
        <taxon>Pseudomonadati</taxon>
        <taxon>Pseudomonadota</taxon>
        <taxon>Gammaproteobacteria</taxon>
        <taxon>Enterobacterales</taxon>
        <taxon>Erwiniaceae</taxon>
        <taxon>Tatumella</taxon>
    </lineage>
</organism>
<keyword evidence="6" id="KW-1185">Reference proteome</keyword>
<evidence type="ECO:0000313" key="7">
    <source>
        <dbReference type="Proteomes" id="UP000195814"/>
    </source>
</evidence>
<gene>
    <name evidence="4" type="ORF">A7K98_13145</name>
    <name evidence="5" type="ORF">A7K99_13130</name>
</gene>
<dbReference type="PANTHER" id="PTHR46401">
    <property type="entry name" value="GLYCOSYLTRANSFERASE WBBK-RELATED"/>
    <property type="match status" value="1"/>
</dbReference>
<dbReference type="RefSeq" id="WP_087488995.1">
    <property type="nucleotide sequence ID" value="NZ_CP015579.1"/>
</dbReference>
<dbReference type="Gene3D" id="3.40.50.2000">
    <property type="entry name" value="Glycogen Phosphorylase B"/>
    <property type="match status" value="2"/>
</dbReference>
<accession>A0A1Y0LKQ1</accession>
<dbReference type="Pfam" id="PF13439">
    <property type="entry name" value="Glyco_transf_4"/>
    <property type="match status" value="1"/>
</dbReference>
<evidence type="ECO:0000313" key="6">
    <source>
        <dbReference type="Proteomes" id="UP000195729"/>
    </source>
</evidence>
<dbReference type="EMBL" id="CP015579">
    <property type="protein sequence ID" value="ARU94625.1"/>
    <property type="molecule type" value="Genomic_DNA"/>
</dbReference>